<gene>
    <name evidence="1" type="ORF">WKW80_29440</name>
</gene>
<dbReference type="Proteomes" id="UP001363010">
    <property type="component" value="Unassembled WGS sequence"/>
</dbReference>
<dbReference type="RefSeq" id="WP_340367143.1">
    <property type="nucleotide sequence ID" value="NZ_JBBKZV010000029.1"/>
</dbReference>
<keyword evidence="2" id="KW-1185">Reference proteome</keyword>
<evidence type="ECO:0000313" key="1">
    <source>
        <dbReference type="EMBL" id="MEJ8826105.1"/>
    </source>
</evidence>
<evidence type="ECO:0000313" key="2">
    <source>
        <dbReference type="Proteomes" id="UP001363010"/>
    </source>
</evidence>
<protein>
    <submittedName>
        <fullName evidence="1">Uncharacterized protein</fullName>
    </submittedName>
</protein>
<name>A0ABU8W7T0_9BURK</name>
<comment type="caution">
    <text evidence="1">The sequence shown here is derived from an EMBL/GenBank/DDBJ whole genome shotgun (WGS) entry which is preliminary data.</text>
</comment>
<reference evidence="1 2" key="1">
    <citation type="submission" date="2024-03" db="EMBL/GenBank/DDBJ databases">
        <title>Novel species of the genus Variovorax.</title>
        <authorList>
            <person name="Liu Q."/>
            <person name="Xin Y.-H."/>
        </authorList>
    </citation>
    <scope>NUCLEOTIDE SEQUENCE [LARGE SCALE GENOMIC DNA]</scope>
    <source>
        <strain evidence="1 2">KACC 18501</strain>
    </source>
</reference>
<proteinExistence type="predicted"/>
<organism evidence="1 2">
    <name type="scientific">Variovorax humicola</name>
    <dbReference type="NCBI Taxonomy" id="1769758"/>
    <lineage>
        <taxon>Bacteria</taxon>
        <taxon>Pseudomonadati</taxon>
        <taxon>Pseudomonadota</taxon>
        <taxon>Betaproteobacteria</taxon>
        <taxon>Burkholderiales</taxon>
        <taxon>Comamonadaceae</taxon>
        <taxon>Variovorax</taxon>
    </lineage>
</organism>
<sequence>MLGLAGCASAPQRQAQWTDPAIGAQSRFLRGEKVLIACDAFDVALRRTCEDQLRVEVLARGATPVTVPAGTVLLNDRELDGQLLASARTLGAKAVFTMTLTPATSSAGSGVSLGIGGFSFGGGGGGGIGLSVPVGGGGWATGFAANGRVTEVSSSRLVWTATLVAAPSTDLNAQFADLSRSMLDTAQSAGLF</sequence>
<dbReference type="EMBL" id="JBBKZV010000029">
    <property type="protein sequence ID" value="MEJ8826105.1"/>
    <property type="molecule type" value="Genomic_DNA"/>
</dbReference>
<accession>A0ABU8W7T0</accession>